<organism evidence="4">
    <name type="scientific">viral metagenome</name>
    <dbReference type="NCBI Taxonomy" id="1070528"/>
    <lineage>
        <taxon>unclassified sequences</taxon>
        <taxon>metagenomes</taxon>
        <taxon>organismal metagenomes</taxon>
    </lineage>
</organism>
<accession>A0A6C0EKV9</accession>
<dbReference type="PANTHER" id="PTHR11851">
    <property type="entry name" value="METALLOPROTEASE"/>
    <property type="match status" value="1"/>
</dbReference>
<evidence type="ECO:0000313" key="4">
    <source>
        <dbReference type="EMBL" id="QHT28960.1"/>
    </source>
</evidence>
<dbReference type="GO" id="GO:0046872">
    <property type="term" value="F:metal ion binding"/>
    <property type="evidence" value="ECO:0007669"/>
    <property type="project" value="InterPro"/>
</dbReference>
<comment type="similarity">
    <text evidence="1">Belongs to the peptidase M16 family.</text>
</comment>
<dbReference type="InterPro" id="IPR007863">
    <property type="entry name" value="Peptidase_M16_C"/>
</dbReference>
<dbReference type="Pfam" id="PF05193">
    <property type="entry name" value="Peptidase_M16_C"/>
    <property type="match status" value="1"/>
</dbReference>
<evidence type="ECO:0000259" key="2">
    <source>
        <dbReference type="Pfam" id="PF00675"/>
    </source>
</evidence>
<protein>
    <recommendedName>
        <fullName evidence="5">Peptidase M16 N-terminal domain-containing protein</fullName>
    </recommendedName>
</protein>
<dbReference type="InterPro" id="IPR050361">
    <property type="entry name" value="MPP/UQCRC_Complex"/>
</dbReference>
<sequence>MELNYKTFSLENGIRIIYLPKSDSNISCLSTFINVGSVNETGNLHGASHFLEHILFKGTKLRPELSQISKELDSVGAYFNAYTDKDLTSFIVKLNSDYLEKGVEIISDMLLNSVFEEKNFELEKRVVVEEINKNLDNPEQQTIENLYKIIFKDHPLEYSIGSDETHILNYKRAEIIQYFKHYYTSNNIVLAISSNLDIDAIKSILNKSFFVEYLPGTIEHIEYPINPQQQPRFIIKHKELEQVHLAIGFPIESRYSDDRYTLDIIKILLAGNMSSRLFIDLRERHGLSYNVSISVDYYVDRGCFYIQTSFDKDSLFIKNFSKIKDSEHLKNVLSNRDNILEFGPGGLPIIFENIKKLKRDLVSVEELDKVKGFLKGNLILSTEDSHTLTDHFGKQVLHQSNPVTGSCPAEGSDCPVEGFDYLINQYDKIMPKDILEISNKYFNYNTLNVSVLGDYDPEDIRFFIKDYCENYL</sequence>
<name>A0A6C0EKV9_9ZZZZ</name>
<dbReference type="Pfam" id="PF00675">
    <property type="entry name" value="Peptidase_M16"/>
    <property type="match status" value="1"/>
</dbReference>
<dbReference type="Gene3D" id="3.30.830.10">
    <property type="entry name" value="Metalloenzyme, LuxS/M16 peptidase-like"/>
    <property type="match status" value="2"/>
</dbReference>
<dbReference type="EMBL" id="MN738866">
    <property type="protein sequence ID" value="QHT28960.1"/>
    <property type="molecule type" value="Genomic_DNA"/>
</dbReference>
<evidence type="ECO:0008006" key="5">
    <source>
        <dbReference type="Google" id="ProtNLM"/>
    </source>
</evidence>
<dbReference type="InterPro" id="IPR011765">
    <property type="entry name" value="Pept_M16_N"/>
</dbReference>
<reference evidence="4" key="1">
    <citation type="journal article" date="2020" name="Nature">
        <title>Giant virus diversity and host interactions through global metagenomics.</title>
        <authorList>
            <person name="Schulz F."/>
            <person name="Roux S."/>
            <person name="Paez-Espino D."/>
            <person name="Jungbluth S."/>
            <person name="Walsh D.A."/>
            <person name="Denef V.J."/>
            <person name="McMahon K.D."/>
            <person name="Konstantinidis K.T."/>
            <person name="Eloe-Fadrosh E.A."/>
            <person name="Kyrpides N.C."/>
            <person name="Woyke T."/>
        </authorList>
    </citation>
    <scope>NUCLEOTIDE SEQUENCE</scope>
    <source>
        <strain evidence="4">GVMAG-M-3300001351-8</strain>
    </source>
</reference>
<dbReference type="SUPFAM" id="SSF63411">
    <property type="entry name" value="LuxS/MPP-like metallohydrolase"/>
    <property type="match status" value="2"/>
</dbReference>
<feature type="domain" description="Peptidase M16 N-terminal" evidence="2">
    <location>
        <begin position="22"/>
        <end position="161"/>
    </location>
</feature>
<dbReference type="PANTHER" id="PTHR11851:SF49">
    <property type="entry name" value="MITOCHONDRIAL-PROCESSING PEPTIDASE SUBUNIT ALPHA"/>
    <property type="match status" value="1"/>
</dbReference>
<dbReference type="AlphaFoldDB" id="A0A6C0EKV9"/>
<evidence type="ECO:0000256" key="1">
    <source>
        <dbReference type="ARBA" id="ARBA00007261"/>
    </source>
</evidence>
<dbReference type="InterPro" id="IPR011249">
    <property type="entry name" value="Metalloenz_LuxS/M16"/>
</dbReference>
<feature type="domain" description="Peptidase M16 C-terminal" evidence="3">
    <location>
        <begin position="172"/>
        <end position="313"/>
    </location>
</feature>
<evidence type="ECO:0000259" key="3">
    <source>
        <dbReference type="Pfam" id="PF05193"/>
    </source>
</evidence>
<proteinExistence type="inferred from homology"/>